<keyword evidence="15" id="KW-1185">Reference proteome</keyword>
<dbReference type="EC" id="1.3.1.-" evidence="9"/>
<feature type="site" description="Interacts with tRNA; defines subfamily-specific binding signature" evidence="9">
    <location>
        <position position="35"/>
    </location>
</feature>
<dbReference type="AlphaFoldDB" id="B8KSZ5"/>
<comment type="similarity">
    <text evidence="10">Belongs to the dus family.</text>
</comment>
<evidence type="ECO:0000313" key="14">
    <source>
        <dbReference type="EMBL" id="EED36685.1"/>
    </source>
</evidence>
<feature type="site" description="Interacts with tRNA; defines subfamily-specific binding signature" evidence="9">
    <location>
        <position position="299"/>
    </location>
</feature>
<evidence type="ECO:0000256" key="7">
    <source>
        <dbReference type="ARBA" id="ARBA00022884"/>
    </source>
</evidence>
<keyword evidence="5 9" id="KW-0819">tRNA processing</keyword>
<feature type="site" description="Interacts with tRNA" evidence="9">
    <location>
        <position position="283"/>
    </location>
</feature>
<dbReference type="GO" id="GO:0010181">
    <property type="term" value="F:FMN binding"/>
    <property type="evidence" value="ECO:0007669"/>
    <property type="project" value="UniProtKB-UniRule"/>
</dbReference>
<evidence type="ECO:0000256" key="10">
    <source>
        <dbReference type="PIRNR" id="PIRNR006621"/>
    </source>
</evidence>
<dbReference type="PROSITE" id="PS01136">
    <property type="entry name" value="UPF0034"/>
    <property type="match status" value="1"/>
</dbReference>
<keyword evidence="2 9" id="KW-0820">tRNA-binding</keyword>
<dbReference type="HAMAP" id="MF_02043">
    <property type="entry name" value="DusC_subfam"/>
    <property type="match status" value="1"/>
</dbReference>
<evidence type="ECO:0000256" key="6">
    <source>
        <dbReference type="ARBA" id="ARBA00022857"/>
    </source>
</evidence>
<feature type="domain" description="DUS-like FMN-binding" evidence="13">
    <location>
        <begin position="4"/>
        <end position="312"/>
    </location>
</feature>
<protein>
    <recommendedName>
        <fullName evidence="9">tRNA-dihydrouridine(16) synthase</fullName>
        <ecNumber evidence="9">1.3.1.-</ecNumber>
    </recommendedName>
    <alternativeName>
        <fullName evidence="9">U16-specific dihydrouridine synthase</fullName>
        <shortName evidence="9">U16-specific Dus</shortName>
    </alternativeName>
    <alternativeName>
        <fullName evidence="9">tRNA-dihydrouridine synthase C</fullName>
    </alternativeName>
</protein>
<dbReference type="InterPro" id="IPR032886">
    <property type="entry name" value="DusC"/>
</dbReference>
<gene>
    <name evidence="9" type="primary">dusC</name>
    <name evidence="14" type="ORF">NOR51B_2637</name>
</gene>
<evidence type="ECO:0000256" key="2">
    <source>
        <dbReference type="ARBA" id="ARBA00022555"/>
    </source>
</evidence>
<feature type="binding site" evidence="12">
    <location>
        <begin position="223"/>
        <end position="224"/>
    </location>
    <ligand>
        <name>FMN</name>
        <dbReference type="ChEBI" id="CHEBI:58210"/>
    </ligand>
</feature>
<feature type="site" description="Interacts with tRNA" evidence="9">
    <location>
        <position position="95"/>
    </location>
</feature>
<dbReference type="RefSeq" id="WP_009021428.1">
    <property type="nucleotide sequence ID" value="NZ_DS999411.1"/>
</dbReference>
<accession>B8KSZ5</accession>
<keyword evidence="7 9" id="KW-0694">RNA-binding</keyword>
<evidence type="ECO:0000256" key="12">
    <source>
        <dbReference type="PIRSR" id="PIRSR006621-2"/>
    </source>
</evidence>
<proteinExistence type="inferred from homology"/>
<organism evidence="14 15">
    <name type="scientific">Luminiphilus syltensis NOR5-1B</name>
    <dbReference type="NCBI Taxonomy" id="565045"/>
    <lineage>
        <taxon>Bacteria</taxon>
        <taxon>Pseudomonadati</taxon>
        <taxon>Pseudomonadota</taxon>
        <taxon>Gammaproteobacteria</taxon>
        <taxon>Cellvibrionales</taxon>
        <taxon>Halieaceae</taxon>
        <taxon>Luminiphilus</taxon>
    </lineage>
</organism>
<dbReference type="Gene3D" id="3.20.20.70">
    <property type="entry name" value="Aldolase class I"/>
    <property type="match status" value="1"/>
</dbReference>
<keyword evidence="6 9" id="KW-0521">NADP</keyword>
<feature type="site" description="Interacts with tRNA" evidence="9">
    <location>
        <position position="176"/>
    </location>
</feature>
<evidence type="ECO:0000256" key="5">
    <source>
        <dbReference type="ARBA" id="ARBA00022694"/>
    </source>
</evidence>
<dbReference type="EMBL" id="DS999411">
    <property type="protein sequence ID" value="EED36685.1"/>
    <property type="molecule type" value="Genomic_DNA"/>
</dbReference>
<evidence type="ECO:0000256" key="3">
    <source>
        <dbReference type="ARBA" id="ARBA00022630"/>
    </source>
</evidence>
<evidence type="ECO:0000259" key="13">
    <source>
        <dbReference type="Pfam" id="PF01207"/>
    </source>
</evidence>
<dbReference type="GO" id="GO:0102262">
    <property type="term" value="F:tRNA-dihydrouridine16 synthase activity"/>
    <property type="evidence" value="ECO:0007669"/>
    <property type="project" value="RHEA"/>
</dbReference>
<feature type="site" description="Interacts with tRNA; defines subfamily-specific binding signature" evidence="9">
    <location>
        <position position="278"/>
    </location>
</feature>
<dbReference type="InterPro" id="IPR042270">
    <property type="entry name" value="DusC_C"/>
</dbReference>
<dbReference type="GO" id="GO:0050660">
    <property type="term" value="F:flavin adenine dinucleotide binding"/>
    <property type="evidence" value="ECO:0007669"/>
    <property type="project" value="InterPro"/>
</dbReference>
<keyword evidence="3 9" id="KW-0285">Flavoprotein</keyword>
<feature type="binding site" evidence="9">
    <location>
        <begin position="199"/>
        <end position="201"/>
    </location>
    <ligand>
        <name>FMN</name>
        <dbReference type="ChEBI" id="CHEBI:58210"/>
    </ligand>
</feature>
<evidence type="ECO:0000313" key="15">
    <source>
        <dbReference type="Proteomes" id="UP000004699"/>
    </source>
</evidence>
<dbReference type="GO" id="GO:0000049">
    <property type="term" value="F:tRNA binding"/>
    <property type="evidence" value="ECO:0007669"/>
    <property type="project" value="UniProtKB-UniRule"/>
</dbReference>
<feature type="binding site" evidence="9 12">
    <location>
        <position position="139"/>
    </location>
    <ligand>
        <name>FMN</name>
        <dbReference type="ChEBI" id="CHEBI:58210"/>
    </ligand>
</feature>
<evidence type="ECO:0000256" key="9">
    <source>
        <dbReference type="HAMAP-Rule" id="MF_02043"/>
    </source>
</evidence>
<dbReference type="PIRSF" id="PIRSF006621">
    <property type="entry name" value="Dus"/>
    <property type="match status" value="1"/>
</dbReference>
<dbReference type="SUPFAM" id="SSF51395">
    <property type="entry name" value="FMN-linked oxidoreductases"/>
    <property type="match status" value="1"/>
</dbReference>
<comment type="catalytic activity">
    <reaction evidence="9">
        <text>5,6-dihydrouridine(16) in tRNA + NAD(+) = uridine(16) in tRNA + NADH + H(+)</text>
        <dbReference type="Rhea" id="RHEA:53380"/>
        <dbReference type="Rhea" id="RHEA-COMP:13543"/>
        <dbReference type="Rhea" id="RHEA-COMP:13544"/>
        <dbReference type="ChEBI" id="CHEBI:15378"/>
        <dbReference type="ChEBI" id="CHEBI:57540"/>
        <dbReference type="ChEBI" id="CHEBI:57945"/>
        <dbReference type="ChEBI" id="CHEBI:65315"/>
        <dbReference type="ChEBI" id="CHEBI:74443"/>
    </reaction>
</comment>
<dbReference type="PANTHER" id="PTHR11082">
    <property type="entry name" value="TRNA-DIHYDROURIDINE SYNTHASE"/>
    <property type="match status" value="1"/>
</dbReference>
<comment type="catalytic activity">
    <reaction evidence="9">
        <text>5,6-dihydrouridine(16) in tRNA + NADP(+) = uridine(16) in tRNA + NADPH + H(+)</text>
        <dbReference type="Rhea" id="RHEA:53376"/>
        <dbReference type="Rhea" id="RHEA-COMP:13543"/>
        <dbReference type="Rhea" id="RHEA-COMP:13544"/>
        <dbReference type="ChEBI" id="CHEBI:15378"/>
        <dbReference type="ChEBI" id="CHEBI:57783"/>
        <dbReference type="ChEBI" id="CHEBI:58349"/>
        <dbReference type="ChEBI" id="CHEBI:65315"/>
        <dbReference type="ChEBI" id="CHEBI:74443"/>
    </reaction>
</comment>
<evidence type="ECO:0000256" key="11">
    <source>
        <dbReference type="PIRSR" id="PIRSR006621-1"/>
    </source>
</evidence>
<dbReference type="InterPro" id="IPR013785">
    <property type="entry name" value="Aldolase_TIM"/>
</dbReference>
<keyword evidence="12" id="KW-0547">Nucleotide-binding</keyword>
<comment type="caution">
    <text evidence="9">Lacks conserved residue(s) required for the propagation of feature annotation.</text>
</comment>
<dbReference type="Pfam" id="PF01207">
    <property type="entry name" value="Dus"/>
    <property type="match status" value="1"/>
</dbReference>
<dbReference type="PANTHER" id="PTHR11082:SF26">
    <property type="entry name" value="TRNA-DIHYDROURIDINE(16) SYNTHASE"/>
    <property type="match status" value="1"/>
</dbReference>
<feature type="active site" description="Proton donor" evidence="9 11">
    <location>
        <position position="98"/>
    </location>
</feature>
<dbReference type="STRING" id="565045.NOR51B_2637"/>
<comment type="cofactor">
    <cofactor evidence="1 9 10 12">
        <name>FMN</name>
        <dbReference type="ChEBI" id="CHEBI:58210"/>
    </cofactor>
</comment>
<comment type="similarity">
    <text evidence="9">Belongs to the Dus family. DusC subfamily.</text>
</comment>
<dbReference type="InterPro" id="IPR018517">
    <property type="entry name" value="tRNA_hU_synthase_CS"/>
</dbReference>
<reference evidence="15" key="1">
    <citation type="journal article" date="2013" name="BMC Microbiol.">
        <title>Taxonomy and evolution of bacteriochlorophyll a-containing members of the OM60/NOR5 clade of marine gammaproteobacteria: description of Luminiphilus syltensis gen. nov., sp. nov., reclassification of Haliea rubra as Pseudohaliea rubra gen. nov., comb. nov., and emendation of Chromatocurvus halotolerans.</title>
        <authorList>
            <person name="Spring S."/>
            <person name="Riedel T."/>
            <person name="Sproer C."/>
            <person name="Yan S."/>
            <person name="Harder J."/>
            <person name="Fuchs B.M."/>
        </authorList>
    </citation>
    <scope>NUCLEOTIDE SEQUENCE [LARGE SCALE GENOMIC DNA]</scope>
    <source>
        <strain evidence="15">NOR51-B</strain>
    </source>
</reference>
<name>B8KSZ5_9GAMM</name>
<evidence type="ECO:0000256" key="4">
    <source>
        <dbReference type="ARBA" id="ARBA00022643"/>
    </source>
</evidence>
<feature type="binding site" evidence="9 12">
    <location>
        <position position="68"/>
    </location>
    <ligand>
        <name>FMN</name>
        <dbReference type="ChEBI" id="CHEBI:58210"/>
    </ligand>
</feature>
<dbReference type="eggNOG" id="COG0042">
    <property type="taxonomic scope" value="Bacteria"/>
</dbReference>
<keyword evidence="4 9" id="KW-0288">FMN</keyword>
<feature type="binding site" evidence="12">
    <location>
        <position position="168"/>
    </location>
    <ligand>
        <name>FMN</name>
        <dbReference type="ChEBI" id="CHEBI:58210"/>
    </ligand>
</feature>
<keyword evidence="8 9" id="KW-0560">Oxidoreductase</keyword>
<dbReference type="Proteomes" id="UP000004699">
    <property type="component" value="Unassembled WGS sequence"/>
</dbReference>
<evidence type="ECO:0000256" key="8">
    <source>
        <dbReference type="ARBA" id="ARBA00023002"/>
    </source>
</evidence>
<evidence type="ECO:0000256" key="1">
    <source>
        <dbReference type="ARBA" id="ARBA00001917"/>
    </source>
</evidence>
<dbReference type="Gene3D" id="1.20.225.30">
    <property type="entry name" value="Dihydrouridine synthase, C-terminal recognition domain"/>
    <property type="match status" value="1"/>
</dbReference>
<dbReference type="CDD" id="cd02801">
    <property type="entry name" value="DUS_like_FMN"/>
    <property type="match status" value="1"/>
</dbReference>
<dbReference type="InterPro" id="IPR001269">
    <property type="entry name" value="DUS_fam"/>
</dbReference>
<comment type="function">
    <text evidence="9">Catalyzes the synthesis of 5,6-dihydrouridine (D), a modified base found in the D-loop of most tRNAs, via the reduction of the C5-C6 double bond in target uridines. Specifically modifies U16 in tRNAs.</text>
</comment>
<dbReference type="InterPro" id="IPR035587">
    <property type="entry name" value="DUS-like_FMN-bd"/>
</dbReference>
<sequence>MQLILAPMEGVIDAVMRDLLTRIGGYNRCVTEFVRVSQTVLPKRVFYRLAPELLGDGKTAAGIPVYVQLLGSDPALMADNAAVAARLGAPGIDLNFGCPAKTVNKSSGGAILLRQPQRIAAICTAVRATVPASIPVTAKIRLGYADDDGFEDVVDAVADSGVSEITIHARTREQGYRPPAYWDRIADAVNRSSIPVIANGELWSPADVDRCAAVTGCDRFMLARGALCRPDLGLAIRARIEALDYPVLQWTDIEALLLEFLTTNAHRYSERHAVNPVKQWLMYLKHHYPQAAALFERVKRIKDPAEMDASLRAPVLAGVA</sequence>
<dbReference type="HOGENOM" id="CLU_013299_0_4_6"/>